<gene>
    <name evidence="1" type="ORF">A1507_17505</name>
</gene>
<accession>A0A177N6Z4</accession>
<dbReference type="AlphaFoldDB" id="A0A177N6Z4"/>
<comment type="caution">
    <text evidence="1">The sequence shown here is derived from an EMBL/GenBank/DDBJ whole genome shotgun (WGS) entry which is preliminary data.</text>
</comment>
<protein>
    <submittedName>
        <fullName evidence="1">Uncharacterized protein</fullName>
    </submittedName>
</protein>
<reference evidence="1 2" key="1">
    <citation type="submission" date="2016-03" db="EMBL/GenBank/DDBJ databases">
        <authorList>
            <person name="Ploux O."/>
        </authorList>
    </citation>
    <scope>NUCLEOTIDE SEQUENCE [LARGE SCALE GENOMIC DNA]</scope>
    <source>
        <strain evidence="1 2">R-45378</strain>
    </source>
</reference>
<proteinExistence type="predicted"/>
<dbReference type="Proteomes" id="UP000077857">
    <property type="component" value="Unassembled WGS sequence"/>
</dbReference>
<dbReference type="EMBL" id="LUUJ01000101">
    <property type="protein sequence ID" value="OAI13364.1"/>
    <property type="molecule type" value="Genomic_DNA"/>
</dbReference>
<evidence type="ECO:0000313" key="2">
    <source>
        <dbReference type="Proteomes" id="UP000077857"/>
    </source>
</evidence>
<name>A0A177N6Z4_9GAMM</name>
<sequence>MNVLVIVVLVIRTQALDTQYRRGLREPTNGFGEITSGSHAFAMKMPADGIRKLGFPAGEAAIPGNGAWLAGWSLSNSSGPGADG</sequence>
<organism evidence="1 2">
    <name type="scientific">Methylomonas koyamae</name>
    <dbReference type="NCBI Taxonomy" id="702114"/>
    <lineage>
        <taxon>Bacteria</taxon>
        <taxon>Pseudomonadati</taxon>
        <taxon>Pseudomonadota</taxon>
        <taxon>Gammaproteobacteria</taxon>
        <taxon>Methylococcales</taxon>
        <taxon>Methylococcaceae</taxon>
        <taxon>Methylomonas</taxon>
    </lineage>
</organism>
<evidence type="ECO:0000313" key="1">
    <source>
        <dbReference type="EMBL" id="OAI13364.1"/>
    </source>
</evidence>